<dbReference type="OrthoDB" id="565904at2759"/>
<dbReference type="SUPFAM" id="SSF50814">
    <property type="entry name" value="Lipocalins"/>
    <property type="match status" value="2"/>
</dbReference>
<dbReference type="GO" id="GO:0005501">
    <property type="term" value="F:retinoid binding"/>
    <property type="evidence" value="ECO:0007669"/>
    <property type="project" value="InterPro"/>
</dbReference>
<proteinExistence type="predicted"/>
<dbReference type="Gene3D" id="2.40.128.20">
    <property type="match status" value="1"/>
</dbReference>
<evidence type="ECO:0000256" key="1">
    <source>
        <dbReference type="SAM" id="SignalP"/>
    </source>
</evidence>
<accession>A0A210QU01</accession>
<gene>
    <name evidence="2" type="ORF">KP79_PYT20104</name>
</gene>
<dbReference type="PANTHER" id="PTHR11873">
    <property type="entry name" value="RETINOL-BINDING PROTEIN 4"/>
    <property type="match status" value="1"/>
</dbReference>
<organism evidence="2 3">
    <name type="scientific">Mizuhopecten yessoensis</name>
    <name type="common">Japanese scallop</name>
    <name type="synonym">Patinopecten yessoensis</name>
    <dbReference type="NCBI Taxonomy" id="6573"/>
    <lineage>
        <taxon>Eukaryota</taxon>
        <taxon>Metazoa</taxon>
        <taxon>Spiralia</taxon>
        <taxon>Lophotrochozoa</taxon>
        <taxon>Mollusca</taxon>
        <taxon>Bivalvia</taxon>
        <taxon>Autobranchia</taxon>
        <taxon>Pteriomorphia</taxon>
        <taxon>Pectinida</taxon>
        <taxon>Pectinoidea</taxon>
        <taxon>Pectinidae</taxon>
        <taxon>Mizuhopecten</taxon>
    </lineage>
</organism>
<dbReference type="PANTHER" id="PTHR11873:SF0">
    <property type="entry name" value="LIPOCALIN-RELATED PROTEIN"/>
    <property type="match status" value="1"/>
</dbReference>
<dbReference type="STRING" id="6573.A0A210QU01"/>
<dbReference type="InterPro" id="IPR012674">
    <property type="entry name" value="Calycin"/>
</dbReference>
<dbReference type="AlphaFoldDB" id="A0A210QU01"/>
<sequence length="319" mass="35991">MDIPSLILTCFCLSLSVYFSYCQSNQNCNIDKFEVQKDFNESAFEGYWYVISANRQFNPFQVAMSNSNGGGMNSGFMGAGSGMFSGFNVGMPRQMPLAMQRQLRNLRYYFEMTSENGTMFTLASGTVMGNRCFYAHGVNNPPNVSIPAKTDYSFQGSLFPIWVISTDYVGYAVIYSCWDTNVNGECSDNSAHVLTLNRVMEGHTPAELAKVEETSTYVCVPPTSLRSVLHNGGCAFNASYFPLDEFSIMNDINYFPVLGETGRKFGTHFIDISRKRNLLTKGLMQEWKVRRFAPKPLRRKPVRPKFDSYCPNQFVPKTP</sequence>
<dbReference type="Proteomes" id="UP000242188">
    <property type="component" value="Unassembled WGS sequence"/>
</dbReference>
<keyword evidence="1" id="KW-0732">Signal</keyword>
<feature type="signal peptide" evidence="1">
    <location>
        <begin position="1"/>
        <end position="22"/>
    </location>
</feature>
<comment type="caution">
    <text evidence="2">The sequence shown here is derived from an EMBL/GenBank/DDBJ whole genome shotgun (WGS) entry which is preliminary data.</text>
</comment>
<feature type="chain" id="PRO_5012735955" evidence="1">
    <location>
        <begin position="23"/>
        <end position="319"/>
    </location>
</feature>
<keyword evidence="3" id="KW-1185">Reference proteome</keyword>
<evidence type="ECO:0000313" key="3">
    <source>
        <dbReference type="Proteomes" id="UP000242188"/>
    </source>
</evidence>
<reference evidence="2 3" key="1">
    <citation type="journal article" date="2017" name="Nat. Ecol. Evol.">
        <title>Scallop genome provides insights into evolution of bilaterian karyotype and development.</title>
        <authorList>
            <person name="Wang S."/>
            <person name="Zhang J."/>
            <person name="Jiao W."/>
            <person name="Li J."/>
            <person name="Xun X."/>
            <person name="Sun Y."/>
            <person name="Guo X."/>
            <person name="Huan P."/>
            <person name="Dong B."/>
            <person name="Zhang L."/>
            <person name="Hu X."/>
            <person name="Sun X."/>
            <person name="Wang J."/>
            <person name="Zhao C."/>
            <person name="Wang Y."/>
            <person name="Wang D."/>
            <person name="Huang X."/>
            <person name="Wang R."/>
            <person name="Lv J."/>
            <person name="Li Y."/>
            <person name="Zhang Z."/>
            <person name="Liu B."/>
            <person name="Lu W."/>
            <person name="Hui Y."/>
            <person name="Liang J."/>
            <person name="Zhou Z."/>
            <person name="Hou R."/>
            <person name="Li X."/>
            <person name="Liu Y."/>
            <person name="Li H."/>
            <person name="Ning X."/>
            <person name="Lin Y."/>
            <person name="Zhao L."/>
            <person name="Xing Q."/>
            <person name="Dou J."/>
            <person name="Li Y."/>
            <person name="Mao J."/>
            <person name="Guo H."/>
            <person name="Dou H."/>
            <person name="Li T."/>
            <person name="Mu C."/>
            <person name="Jiang W."/>
            <person name="Fu Q."/>
            <person name="Fu X."/>
            <person name="Miao Y."/>
            <person name="Liu J."/>
            <person name="Yu Q."/>
            <person name="Li R."/>
            <person name="Liao H."/>
            <person name="Li X."/>
            <person name="Kong Y."/>
            <person name="Jiang Z."/>
            <person name="Chourrout D."/>
            <person name="Li R."/>
            <person name="Bao Z."/>
        </authorList>
    </citation>
    <scope>NUCLEOTIDE SEQUENCE [LARGE SCALE GENOMIC DNA]</scope>
    <source>
        <strain evidence="2 3">PY_sf001</strain>
    </source>
</reference>
<protein>
    <submittedName>
        <fullName evidence="2">Retinol-binding protein 4</fullName>
    </submittedName>
</protein>
<dbReference type="InterPro" id="IPR002449">
    <property type="entry name" value="Retinol-bd/Purpurin"/>
</dbReference>
<dbReference type="EMBL" id="NEDP02001908">
    <property type="protein sequence ID" value="OWF52205.1"/>
    <property type="molecule type" value="Genomic_DNA"/>
</dbReference>
<name>A0A210QU01_MIZYE</name>
<dbReference type="GO" id="GO:0034632">
    <property type="term" value="F:retinol transmembrane transporter activity"/>
    <property type="evidence" value="ECO:0007669"/>
    <property type="project" value="InterPro"/>
</dbReference>
<evidence type="ECO:0000313" key="2">
    <source>
        <dbReference type="EMBL" id="OWF52205.1"/>
    </source>
</evidence>